<dbReference type="FunFam" id="3.40.366.10:FF:000002">
    <property type="entry name" value="Probable polyketide synthase 2"/>
    <property type="match status" value="1"/>
</dbReference>
<evidence type="ECO:0000259" key="10">
    <source>
        <dbReference type="PROSITE" id="PS52019"/>
    </source>
</evidence>
<feature type="non-terminal residue" evidence="11">
    <location>
        <position position="1428"/>
    </location>
</feature>
<dbReference type="GO" id="GO:0004315">
    <property type="term" value="F:3-oxoacyl-[acyl-carrier-protein] synthase activity"/>
    <property type="evidence" value="ECO:0007669"/>
    <property type="project" value="InterPro"/>
</dbReference>
<dbReference type="STRING" id="47864.GA0070560_1466"/>
<evidence type="ECO:0000256" key="5">
    <source>
        <dbReference type="ARBA" id="ARBA00023194"/>
    </source>
</evidence>
<dbReference type="GO" id="GO:0017000">
    <property type="term" value="P:antibiotic biosynthetic process"/>
    <property type="evidence" value="ECO:0007669"/>
    <property type="project" value="UniProtKB-KW"/>
</dbReference>
<dbReference type="OrthoDB" id="3406074at2"/>
<dbReference type="Pfam" id="PF00109">
    <property type="entry name" value="ketoacyl-synt"/>
    <property type="match status" value="1"/>
</dbReference>
<dbReference type="InterPro" id="IPR014031">
    <property type="entry name" value="Ketoacyl_synth_C"/>
</dbReference>
<organism evidence="11 12">
    <name type="scientific">Micromonospora halophytica</name>
    <dbReference type="NCBI Taxonomy" id="47864"/>
    <lineage>
        <taxon>Bacteria</taxon>
        <taxon>Bacillati</taxon>
        <taxon>Actinomycetota</taxon>
        <taxon>Actinomycetes</taxon>
        <taxon>Micromonosporales</taxon>
        <taxon>Micromonosporaceae</taxon>
        <taxon>Micromonospora</taxon>
    </lineage>
</organism>
<dbReference type="SUPFAM" id="SSF51735">
    <property type="entry name" value="NAD(P)-binding Rossmann-fold domains"/>
    <property type="match status" value="1"/>
</dbReference>
<dbReference type="InterPro" id="IPR016039">
    <property type="entry name" value="Thiolase-like"/>
</dbReference>
<dbReference type="InterPro" id="IPR016036">
    <property type="entry name" value="Malonyl_transacylase_ACP-bd"/>
</dbReference>
<dbReference type="PROSITE" id="PS52019">
    <property type="entry name" value="PKS_MFAS_DH"/>
    <property type="match status" value="1"/>
</dbReference>
<dbReference type="Pfam" id="PF00698">
    <property type="entry name" value="Acyl_transf_1"/>
    <property type="match status" value="1"/>
</dbReference>
<keyword evidence="7" id="KW-0012">Acyltransferase</keyword>
<accession>A0A1C5JM39</accession>
<feature type="domain" description="Ketosynthase family 3 (KS3)" evidence="9">
    <location>
        <begin position="33"/>
        <end position="459"/>
    </location>
</feature>
<reference evidence="12" key="1">
    <citation type="submission" date="2016-06" db="EMBL/GenBank/DDBJ databases">
        <authorList>
            <person name="Varghese N."/>
        </authorList>
    </citation>
    <scope>NUCLEOTIDE SEQUENCE [LARGE SCALE GENOMIC DNA]</scope>
    <source>
        <strain evidence="12">DSM 43171</strain>
    </source>
</reference>
<feature type="region of interest" description="C-terminal hotdog fold" evidence="8">
    <location>
        <begin position="1066"/>
        <end position="1203"/>
    </location>
</feature>
<proteinExistence type="predicted"/>
<feature type="domain" description="PKS/mFAS DH" evidence="10">
    <location>
        <begin position="931"/>
        <end position="1203"/>
    </location>
</feature>
<keyword evidence="4 11" id="KW-0808">Transferase</keyword>
<dbReference type="Pfam" id="PF21089">
    <property type="entry name" value="PKS_DH_N"/>
    <property type="match status" value="1"/>
</dbReference>
<evidence type="ECO:0000313" key="12">
    <source>
        <dbReference type="Proteomes" id="UP000199408"/>
    </source>
</evidence>
<dbReference type="SUPFAM" id="SSF52151">
    <property type="entry name" value="FabD/lysophospholipase-like"/>
    <property type="match status" value="1"/>
</dbReference>
<dbReference type="InterPro" id="IPR018201">
    <property type="entry name" value="Ketoacyl_synth_AS"/>
</dbReference>
<dbReference type="InterPro" id="IPR042104">
    <property type="entry name" value="PKS_dehydratase_sf"/>
</dbReference>
<dbReference type="InterPro" id="IPR049900">
    <property type="entry name" value="PKS_mFAS_DH"/>
</dbReference>
<dbReference type="PROSITE" id="PS00606">
    <property type="entry name" value="KS3_1"/>
    <property type="match status" value="1"/>
</dbReference>
<evidence type="ECO:0000256" key="8">
    <source>
        <dbReference type="PROSITE-ProRule" id="PRU01363"/>
    </source>
</evidence>
<dbReference type="PANTHER" id="PTHR43775">
    <property type="entry name" value="FATTY ACID SYNTHASE"/>
    <property type="match status" value="1"/>
</dbReference>
<dbReference type="SUPFAM" id="SSF53901">
    <property type="entry name" value="Thiolase-like"/>
    <property type="match status" value="1"/>
</dbReference>
<dbReference type="GO" id="GO:0030639">
    <property type="term" value="P:polyketide biosynthetic process"/>
    <property type="evidence" value="ECO:0007669"/>
    <property type="project" value="UniProtKB-ARBA"/>
</dbReference>
<dbReference type="Proteomes" id="UP000199408">
    <property type="component" value="Unassembled WGS sequence"/>
</dbReference>
<comment type="cofactor">
    <cofactor evidence="1">
        <name>pantetheine 4'-phosphate</name>
        <dbReference type="ChEBI" id="CHEBI:47942"/>
    </cofactor>
</comment>
<dbReference type="PROSITE" id="PS52004">
    <property type="entry name" value="KS3_2"/>
    <property type="match status" value="1"/>
</dbReference>
<dbReference type="Gene3D" id="3.40.47.10">
    <property type="match status" value="1"/>
</dbReference>
<dbReference type="InterPro" id="IPR020807">
    <property type="entry name" value="PKS_DH"/>
</dbReference>
<dbReference type="Pfam" id="PF22953">
    <property type="entry name" value="SpnB_Rossmann"/>
    <property type="match status" value="1"/>
</dbReference>
<dbReference type="SMART" id="SM00827">
    <property type="entry name" value="PKS_AT"/>
    <property type="match status" value="1"/>
</dbReference>
<dbReference type="Gene3D" id="3.40.366.10">
    <property type="entry name" value="Malonyl-Coenzyme A Acyl Carrier Protein, domain 2"/>
    <property type="match status" value="1"/>
</dbReference>
<dbReference type="Pfam" id="PF02801">
    <property type="entry name" value="Ketoacyl-synt_C"/>
    <property type="match status" value="1"/>
</dbReference>
<dbReference type="PANTHER" id="PTHR43775:SF51">
    <property type="entry name" value="INACTIVE PHENOLPHTHIOCEROL SYNTHESIS POLYKETIDE SYNTHASE TYPE I PKS1-RELATED"/>
    <property type="match status" value="1"/>
</dbReference>
<evidence type="ECO:0000256" key="7">
    <source>
        <dbReference type="ARBA" id="ARBA00023315"/>
    </source>
</evidence>
<dbReference type="InterPro" id="IPR049552">
    <property type="entry name" value="PKS_DH_N"/>
</dbReference>
<dbReference type="Pfam" id="PF08990">
    <property type="entry name" value="Docking"/>
    <property type="match status" value="1"/>
</dbReference>
<dbReference type="InterPro" id="IPR014043">
    <property type="entry name" value="Acyl_transferase_dom"/>
</dbReference>
<dbReference type="GO" id="GO:0004312">
    <property type="term" value="F:fatty acid synthase activity"/>
    <property type="evidence" value="ECO:0007669"/>
    <property type="project" value="TreeGrafter"/>
</dbReference>
<dbReference type="Gene3D" id="3.10.129.110">
    <property type="entry name" value="Polyketide synthase dehydratase"/>
    <property type="match status" value="1"/>
</dbReference>
<evidence type="ECO:0000256" key="6">
    <source>
        <dbReference type="ARBA" id="ARBA00023268"/>
    </source>
</evidence>
<evidence type="ECO:0000256" key="4">
    <source>
        <dbReference type="ARBA" id="ARBA00022679"/>
    </source>
</evidence>
<dbReference type="InterPro" id="IPR055123">
    <property type="entry name" value="SpnB-like_Rossmann"/>
</dbReference>
<evidence type="ECO:0000256" key="1">
    <source>
        <dbReference type="ARBA" id="ARBA00001957"/>
    </source>
</evidence>
<dbReference type="GO" id="GO:0006633">
    <property type="term" value="P:fatty acid biosynthetic process"/>
    <property type="evidence" value="ECO:0007669"/>
    <property type="project" value="InterPro"/>
</dbReference>
<evidence type="ECO:0000256" key="2">
    <source>
        <dbReference type="ARBA" id="ARBA00022450"/>
    </source>
</evidence>
<dbReference type="InterPro" id="IPR014030">
    <property type="entry name" value="Ketoacyl_synth_N"/>
</dbReference>
<dbReference type="Pfam" id="PF14765">
    <property type="entry name" value="PS-DH"/>
    <property type="match status" value="1"/>
</dbReference>
<dbReference type="FunFam" id="3.40.47.10:FF:000019">
    <property type="entry name" value="Polyketide synthase type I"/>
    <property type="match status" value="1"/>
</dbReference>
<dbReference type="SMART" id="SM00826">
    <property type="entry name" value="PKS_DH"/>
    <property type="match status" value="1"/>
</dbReference>
<dbReference type="Gene3D" id="3.40.50.11460">
    <property type="match status" value="1"/>
</dbReference>
<dbReference type="Gene3D" id="3.30.70.3290">
    <property type="match status" value="1"/>
</dbReference>
<gene>
    <name evidence="11" type="ORF">GA0070560_1466</name>
</gene>
<evidence type="ECO:0000259" key="9">
    <source>
        <dbReference type="PROSITE" id="PS52004"/>
    </source>
</evidence>
<dbReference type="InterPro" id="IPR016035">
    <property type="entry name" value="Acyl_Trfase/lysoPLipase"/>
</dbReference>
<dbReference type="InterPro" id="IPR015083">
    <property type="entry name" value="NorB/c/GfsB-D-like_docking"/>
</dbReference>
<dbReference type="Pfam" id="PF16197">
    <property type="entry name" value="KAsynt_C_assoc"/>
    <property type="match status" value="1"/>
</dbReference>
<feature type="region of interest" description="N-terminal hotdog fold" evidence="8">
    <location>
        <begin position="931"/>
        <end position="1055"/>
    </location>
</feature>
<dbReference type="InterPro" id="IPR050091">
    <property type="entry name" value="PKS_NRPS_Biosynth_Enz"/>
</dbReference>
<keyword evidence="12" id="KW-1185">Reference proteome</keyword>
<dbReference type="InterPro" id="IPR001227">
    <property type="entry name" value="Ac_transferase_dom_sf"/>
</dbReference>
<feature type="active site" description="Proton donor; for dehydratase activity" evidence="8">
    <location>
        <position position="1127"/>
    </location>
</feature>
<feature type="active site" description="Proton acceptor; for dehydratase activity" evidence="8">
    <location>
        <position position="963"/>
    </location>
</feature>
<keyword evidence="5" id="KW-0045">Antibiotic biosynthesis</keyword>
<protein>
    <submittedName>
        <fullName evidence="11">Acyl transferase domain-containing protein</fullName>
    </submittedName>
</protein>
<evidence type="ECO:0000256" key="3">
    <source>
        <dbReference type="ARBA" id="ARBA00022553"/>
    </source>
</evidence>
<dbReference type="SMART" id="SM00825">
    <property type="entry name" value="PKS_KS"/>
    <property type="match status" value="1"/>
</dbReference>
<dbReference type="InterPro" id="IPR020841">
    <property type="entry name" value="PKS_Beta-ketoAc_synthase_dom"/>
</dbReference>
<dbReference type="EMBL" id="FMDN01000046">
    <property type="protein sequence ID" value="SCG71664.1"/>
    <property type="molecule type" value="Genomic_DNA"/>
</dbReference>
<keyword evidence="2" id="KW-0596">Phosphopantetheine</keyword>
<name>A0A1C5JM39_9ACTN</name>
<dbReference type="RefSeq" id="WP_139131626.1">
    <property type="nucleotide sequence ID" value="NZ_FMDN01000046.1"/>
</dbReference>
<dbReference type="CDD" id="cd00833">
    <property type="entry name" value="PKS"/>
    <property type="match status" value="1"/>
</dbReference>
<dbReference type="InterPro" id="IPR049551">
    <property type="entry name" value="PKS_DH_C"/>
</dbReference>
<sequence>MADEEKLLEHLKWVTTELRQAHRRLRELEDAEPEPIAVVGMACRFPGGVSSPEELWDLVAAGTDATGTFPTDRGWDLAQLYDPDPDHPGTSYSDRGGFLRDAGHFDPTLFGISPREALAMDPQQRLLLETTWEVFERSGLDVGALRGSRTGVFVGTAGQDYASVLRRLPEGVEGYVLTGTAASVISGRLAYTFGLEGPAVTIDTACSSSLVALHLASQALRDGECTLAVAGGVSVMATPGGFVEFSRQRGLASDGRCKAFSADADGTGWAEGVGMVLVERLSDARRNGHPVLAVIRGSAVNQDGASSGLTAPNGPAQQRVIRQALDNARLTPADVDVVEAHGTGTTLGDPIEAQALLATYGTDRPADRPLWLGSLKSNIGHTQAAAGVAGVIKMVLAMRHATMPRTLHVTQPSPHIDWTAGAVTLLTDARPWPETDRPRRAAVSSFGMSGTNAHLILEQAPASDPATEDASPARALPTAPVLLSAAHPAALAAQAGRWAAWLDGDADPGPLDVAFSSVTTRSMLDSRAVVAATGRDDLLAGLRALAAGEPSGAVVTGQAGDRGPLAVLFSGQGAQRVGMGRELYGVFPVFAVALDEVCAHLDRLLPQPLKSVLFADEAGLLDQTVFTQAGLFAVEVALFRLVESFGVVPDFVGGHSVGEITAAYVAGVLSLEHACALVAARGRLMQALPAGGGMLAVAASESDVLPTLDGLADVGIAAVNGPTSVVVSGALDDLDEVERVWRERGARTRRLTVSHAFHSPLMEPMLAKFRAVVEKLTFAAPVLPVVSNLSGALADPDEIRTADYWVRHVREAVRYADGVTALRAAGVDTFLEIGPQSVLTAMTADALPDNEGVLAVAAQRKDRPEVAALLAGLAELHVAGVPVTWQTWFTDTGATRIELPTYAFQRERFWPEVGSWQVGDVSGAGLGVAGHPLLGAAVRLAGDDEVVLTGRLSVSTHPWLAEHVVAGAVVVPGTALVELVVRAGDEVGASRVRELTIAAPLALPASDAVRVQVRVGATDASGARQVTVHSQPEDDPEAEWTRHAEGVLEPASADEPTLGAWPPAEASEVDLSGWYPAFAEHGLSYGPVFQGLRRVWSGAGEVFAEVVLPDEVVADAGGFGVHPALLDAALHPIGLLDGGSGSGARVPFAFEGVQVHASGARTLRVRLTGSGTSVRLVAVDESGAPVVSVDSLVLREMGAVSAPSAADRSLFEVSWPVEEVAPAATPVDWAVLDLHGRPGAGAEQAGPVPVPPGTAVFADVAALVAAVQAGGSAPQAVLLTVPAAGTMAADLADASTDAPTAGDDPALATTDPVTATEATTATDEVIGADAAGLPDVVRQVTADVLAVVQGWLAAEVLAGSRLVVVTRGAVAVRGEDRVTDLAGAAVWGLLRSAQSEHPDRIVLVDLDRAPDADVLALLAAVATDPTPT</sequence>
<dbReference type="InterPro" id="IPR036291">
    <property type="entry name" value="NAD(P)-bd_dom_sf"/>
</dbReference>
<dbReference type="InterPro" id="IPR032821">
    <property type="entry name" value="PKS_assoc"/>
</dbReference>
<keyword evidence="6" id="KW-0511">Multifunctional enzyme</keyword>
<dbReference type="SUPFAM" id="SSF55048">
    <property type="entry name" value="Probable ACP-binding domain of malonyl-CoA ACP transacylase"/>
    <property type="match status" value="1"/>
</dbReference>
<evidence type="ECO:0000313" key="11">
    <source>
        <dbReference type="EMBL" id="SCG71664.1"/>
    </source>
</evidence>
<keyword evidence="3" id="KW-0597">Phosphoprotein</keyword>